<reference evidence="2" key="1">
    <citation type="submission" date="2019-12" db="EMBL/GenBank/DDBJ databases">
        <title>Genome sequencing and annotation of Brassica cretica.</title>
        <authorList>
            <person name="Studholme D.J."/>
            <person name="Sarris P.F."/>
        </authorList>
    </citation>
    <scope>NUCLEOTIDE SEQUENCE</scope>
    <source>
        <strain evidence="2">PFS-001/15</strain>
        <tissue evidence="2">Leaf</tissue>
    </source>
</reference>
<protein>
    <submittedName>
        <fullName evidence="2">Uncharacterized protein</fullName>
    </submittedName>
</protein>
<feature type="compositionally biased region" description="Polar residues" evidence="1">
    <location>
        <begin position="263"/>
        <end position="273"/>
    </location>
</feature>
<evidence type="ECO:0000313" key="3">
    <source>
        <dbReference type="Proteomes" id="UP000712281"/>
    </source>
</evidence>
<feature type="region of interest" description="Disordered" evidence="1">
    <location>
        <begin position="84"/>
        <end position="106"/>
    </location>
</feature>
<feature type="compositionally biased region" description="Polar residues" evidence="1">
    <location>
        <begin position="202"/>
        <end position="212"/>
    </location>
</feature>
<evidence type="ECO:0000313" key="2">
    <source>
        <dbReference type="EMBL" id="KAF2577766.1"/>
    </source>
</evidence>
<dbReference type="Proteomes" id="UP000712281">
    <property type="component" value="Unassembled WGS sequence"/>
</dbReference>
<gene>
    <name evidence="2" type="ORF">F2Q68_00006804</name>
</gene>
<sequence>MIGKWLEDTLQPLIFATDLIKETRRPLFNDRSYYARTPPREVSGDPRTLCEQVWVEKTGHSLSAQVSQASKTLSPRPLREQMQTTLFPQNDTRPDERPAVSQERTSALQRLSGSASRVPLLVNGVANSDSGRLQEVEIHYLEENLQNHPIGSSCRASSSRAPVHERISLPVHEILSLPQSSSIRTLSEDRRHIAQELETSRQVEGSAQSLHINEQPVVAKRGRKPAVPKVTGKRKVVEKPSPKNRVVKSSIQGAATKKRRVTRAQNSPRGKLL</sequence>
<dbReference type="AlphaFoldDB" id="A0A8S9J8X2"/>
<organism evidence="2 3">
    <name type="scientific">Brassica cretica</name>
    <name type="common">Mustard</name>
    <dbReference type="NCBI Taxonomy" id="69181"/>
    <lineage>
        <taxon>Eukaryota</taxon>
        <taxon>Viridiplantae</taxon>
        <taxon>Streptophyta</taxon>
        <taxon>Embryophyta</taxon>
        <taxon>Tracheophyta</taxon>
        <taxon>Spermatophyta</taxon>
        <taxon>Magnoliopsida</taxon>
        <taxon>eudicotyledons</taxon>
        <taxon>Gunneridae</taxon>
        <taxon>Pentapetalae</taxon>
        <taxon>rosids</taxon>
        <taxon>malvids</taxon>
        <taxon>Brassicales</taxon>
        <taxon>Brassicaceae</taxon>
        <taxon>Brassiceae</taxon>
        <taxon>Brassica</taxon>
    </lineage>
</organism>
<feature type="region of interest" description="Disordered" evidence="1">
    <location>
        <begin position="199"/>
        <end position="273"/>
    </location>
</feature>
<dbReference type="EMBL" id="QGKW02001660">
    <property type="protein sequence ID" value="KAF2577766.1"/>
    <property type="molecule type" value="Genomic_DNA"/>
</dbReference>
<accession>A0A8S9J8X2</accession>
<name>A0A8S9J8X2_BRACR</name>
<proteinExistence type="predicted"/>
<comment type="caution">
    <text evidence="2">The sequence shown here is derived from an EMBL/GenBank/DDBJ whole genome shotgun (WGS) entry which is preliminary data.</text>
</comment>
<feature type="compositionally biased region" description="Basic residues" evidence="1">
    <location>
        <begin position="220"/>
        <end position="234"/>
    </location>
</feature>
<evidence type="ECO:0000256" key="1">
    <source>
        <dbReference type="SAM" id="MobiDB-lite"/>
    </source>
</evidence>